<dbReference type="Pfam" id="PF08161">
    <property type="entry name" value="RRP12_HEAT"/>
    <property type="match status" value="1"/>
</dbReference>
<dbReference type="EMBL" id="HBFG01001875">
    <property type="protein sequence ID" value="CAD8729916.1"/>
    <property type="molecule type" value="Transcribed_RNA"/>
</dbReference>
<name>A0A7S0XLN5_9STRA</name>
<sequence length="965" mass="108379">MVQARPTLAFREGAAEIDLLESGRTIYGEILLSSTQRVLSSRSTAEIGAKLLPMVLQHLITLSRPVDTDDSDGNDVAETLFAEVSQLFRVQLHALSRDNPALHESCSHNCLRVLRSVIVVNDGGFDETYTPVLKCLALLLQQMKLEQEDELQSIRSLIDMRCDDKIDKTLQRNVEDAFSSLIQGIGLEKFWSVIDFPKLCSKKSLKAIPNQYSWLIDVMKVSGQIISDKRLHLSFYHEQVLPLAREFDSLFVKGSTAGNAVFRSQVINLWSLFPVFCRAPEDIDVAFPKLAPILMKAMTDERYPEFVTAICSGLDALATGVYGRKGELEELIEGEEGNQARTEADVMGQMSIKLLPSLFKLVDSLHDTSSESSKKSENNEDNMDTEDAVVEKDGSKVLVVTRSIASIAKVAPNAQIQRLFARVVQKMLESTQYNDKQTIEKMCSLLALSQALVISECLNDSSISLLYRSLKPIIRTDETPSRIQKRAYKVMAEICKRYHSFVAEPERLKEVMQLLSSTSATSQVSARFMRLKCLTFVVDGFQEAALDVRQKITSSLIGETLLCLKDYNAKTREAAFKLLLSMNEIHGSSAAFIQMVAAAVGSNTSHMRSAAVTALSRLVFETCSDDAEVQNILPALLKTVLILSDDPSREVTKSMVVFVRVSVSAASAEQLEPLLPDLLNGLLKYHRGRDRFREKIKIIIKKLVKYFGYETLMPFVPPSDIRLLTHMRKLSEREQRRKLTRRNLQREEVRDYHAMEDSDEEDSDDGKTLMTGMTKMTRMSRMSRVSNAKTLKRRFADTTSLAQSTKFGKARSSTVRIKSDADGNVTDVKDLKSVRFSDVNDGDSDGEDDMEFDSSGKLVVREVEEEPEQQDDSATVFSSRSRRSLGDRSARTQNSRKDSRKNKTKALGAAYKAKKAGGDSKKKGQKFEPYAYMQLDGRKYSKKNRRQAVEQMGTVVQRGNKRQKR</sequence>
<feature type="region of interest" description="Disordered" evidence="2">
    <location>
        <begin position="369"/>
        <end position="388"/>
    </location>
</feature>
<reference evidence="4" key="1">
    <citation type="submission" date="2021-01" db="EMBL/GenBank/DDBJ databases">
        <authorList>
            <person name="Corre E."/>
            <person name="Pelletier E."/>
            <person name="Niang G."/>
            <person name="Scheremetjew M."/>
            <person name="Finn R."/>
            <person name="Kale V."/>
            <person name="Holt S."/>
            <person name="Cochrane G."/>
            <person name="Meng A."/>
            <person name="Brown T."/>
            <person name="Cohen L."/>
        </authorList>
    </citation>
    <scope>NUCLEOTIDE SEQUENCE</scope>
    <source>
        <strain evidence="4">B596</strain>
    </source>
</reference>
<dbReference type="InterPro" id="IPR052087">
    <property type="entry name" value="RRP12"/>
</dbReference>
<dbReference type="InterPro" id="IPR011989">
    <property type="entry name" value="ARM-like"/>
</dbReference>
<feature type="domain" description="RRP12 HEAT" evidence="3">
    <location>
        <begin position="123"/>
        <end position="362"/>
    </location>
</feature>
<feature type="compositionally biased region" description="Basic and acidic residues" evidence="2">
    <location>
        <begin position="916"/>
        <end position="926"/>
    </location>
</feature>
<gene>
    <name evidence="4" type="ORF">PDEL0327_LOCUS1409</name>
</gene>
<dbReference type="AlphaFoldDB" id="A0A7S0XLN5"/>
<protein>
    <recommendedName>
        <fullName evidence="3">RRP12 HEAT domain-containing protein</fullName>
    </recommendedName>
</protein>
<organism evidence="4">
    <name type="scientific">Pseudo-nitzschia delicatissima</name>
    <dbReference type="NCBI Taxonomy" id="44447"/>
    <lineage>
        <taxon>Eukaryota</taxon>
        <taxon>Sar</taxon>
        <taxon>Stramenopiles</taxon>
        <taxon>Ochrophyta</taxon>
        <taxon>Bacillariophyta</taxon>
        <taxon>Bacillariophyceae</taxon>
        <taxon>Bacillariophycidae</taxon>
        <taxon>Bacillariales</taxon>
        <taxon>Bacillariaceae</taxon>
        <taxon>Pseudo-nitzschia</taxon>
    </lineage>
</organism>
<dbReference type="PANTHER" id="PTHR48287">
    <property type="entry name" value="ARM REPEAT SUPERFAMILY PROTEIN"/>
    <property type="match status" value="1"/>
</dbReference>
<dbReference type="SUPFAM" id="SSF48371">
    <property type="entry name" value="ARM repeat"/>
    <property type="match status" value="1"/>
</dbReference>
<dbReference type="PANTHER" id="PTHR48287:SF1">
    <property type="entry name" value="ARM REPEAT SUPERFAMILY PROTEIN"/>
    <property type="match status" value="1"/>
</dbReference>
<feature type="compositionally biased region" description="Acidic residues" evidence="2">
    <location>
        <begin position="379"/>
        <end position="388"/>
    </location>
</feature>
<evidence type="ECO:0000313" key="4">
    <source>
        <dbReference type="EMBL" id="CAD8729916.1"/>
    </source>
</evidence>
<evidence type="ECO:0000256" key="1">
    <source>
        <dbReference type="ARBA" id="ARBA00007690"/>
    </source>
</evidence>
<feature type="region of interest" description="Disordered" evidence="2">
    <location>
        <begin position="862"/>
        <end position="965"/>
    </location>
</feature>
<dbReference type="InterPro" id="IPR012978">
    <property type="entry name" value="HEAT_RRP12"/>
</dbReference>
<proteinExistence type="inferred from homology"/>
<feature type="compositionally biased region" description="Basic and acidic residues" evidence="2">
    <location>
        <begin position="369"/>
        <end position="378"/>
    </location>
</feature>
<accession>A0A7S0XLN5</accession>
<evidence type="ECO:0000256" key="2">
    <source>
        <dbReference type="SAM" id="MobiDB-lite"/>
    </source>
</evidence>
<dbReference type="Gene3D" id="1.25.10.10">
    <property type="entry name" value="Leucine-rich Repeat Variant"/>
    <property type="match status" value="1"/>
</dbReference>
<comment type="similarity">
    <text evidence="1">Belongs to the RRP12 family.</text>
</comment>
<dbReference type="InterPro" id="IPR016024">
    <property type="entry name" value="ARM-type_fold"/>
</dbReference>
<evidence type="ECO:0000259" key="3">
    <source>
        <dbReference type="Pfam" id="PF08161"/>
    </source>
</evidence>
<dbReference type="GO" id="GO:0005634">
    <property type="term" value="C:nucleus"/>
    <property type="evidence" value="ECO:0007669"/>
    <property type="project" value="UniProtKB-SubCell"/>
</dbReference>